<evidence type="ECO:0000313" key="3">
    <source>
        <dbReference type="Proteomes" id="UP000887116"/>
    </source>
</evidence>
<dbReference type="EMBL" id="BMAO01014343">
    <property type="protein sequence ID" value="GFQ94310.1"/>
    <property type="molecule type" value="Genomic_DNA"/>
</dbReference>
<organism evidence="2 3">
    <name type="scientific">Trichonephila clavata</name>
    <name type="common">Joro spider</name>
    <name type="synonym">Nephila clavata</name>
    <dbReference type="NCBI Taxonomy" id="2740835"/>
    <lineage>
        <taxon>Eukaryota</taxon>
        <taxon>Metazoa</taxon>
        <taxon>Ecdysozoa</taxon>
        <taxon>Arthropoda</taxon>
        <taxon>Chelicerata</taxon>
        <taxon>Arachnida</taxon>
        <taxon>Araneae</taxon>
        <taxon>Araneomorphae</taxon>
        <taxon>Entelegynae</taxon>
        <taxon>Araneoidea</taxon>
        <taxon>Nephilidae</taxon>
        <taxon>Trichonephila</taxon>
    </lineage>
</organism>
<comment type="caution">
    <text evidence="2">The sequence shown here is derived from an EMBL/GenBank/DDBJ whole genome shotgun (WGS) entry which is preliminary data.</text>
</comment>
<evidence type="ECO:0000313" key="2">
    <source>
        <dbReference type="EMBL" id="GFQ94310.1"/>
    </source>
</evidence>
<evidence type="ECO:0000256" key="1">
    <source>
        <dbReference type="SAM" id="MobiDB-lite"/>
    </source>
</evidence>
<sequence>MGRATVAIKHFTATRDGYKRILDTLEKDGNHNVDDPPSLYAKIQREHDEISTLLDNVVSGFGSIPRCTTIGCPVHSSDANTPTQSPRIIQPGSPKSNTKRINDRFITPPASRYSWLHTSQP</sequence>
<proteinExistence type="predicted"/>
<keyword evidence="3" id="KW-1185">Reference proteome</keyword>
<dbReference type="Proteomes" id="UP000887116">
    <property type="component" value="Unassembled WGS sequence"/>
</dbReference>
<reference evidence="2" key="1">
    <citation type="submission" date="2020-07" db="EMBL/GenBank/DDBJ databases">
        <title>Multicomponent nature underlies the extraordinary mechanical properties of spider dragline silk.</title>
        <authorList>
            <person name="Kono N."/>
            <person name="Nakamura H."/>
            <person name="Mori M."/>
            <person name="Yoshida Y."/>
            <person name="Ohtoshi R."/>
            <person name="Malay A.D."/>
            <person name="Moran D.A.P."/>
            <person name="Tomita M."/>
            <person name="Numata K."/>
            <person name="Arakawa K."/>
        </authorList>
    </citation>
    <scope>NUCLEOTIDE SEQUENCE</scope>
</reference>
<protein>
    <submittedName>
        <fullName evidence="2">Uncharacterized protein</fullName>
    </submittedName>
</protein>
<accession>A0A8X6L1I5</accession>
<gene>
    <name evidence="2" type="ORF">TNCT_251691</name>
</gene>
<name>A0A8X6L1I5_TRICU</name>
<feature type="region of interest" description="Disordered" evidence="1">
    <location>
        <begin position="75"/>
        <end position="121"/>
    </location>
</feature>
<dbReference type="AlphaFoldDB" id="A0A8X6L1I5"/>
<feature type="compositionally biased region" description="Polar residues" evidence="1">
    <location>
        <begin position="77"/>
        <end position="87"/>
    </location>
</feature>